<accession>A0A0F0LF90</accession>
<proteinExistence type="predicted"/>
<dbReference type="RefSeq" id="WP_152642201.1">
    <property type="nucleotide sequence ID" value="NZ_JYIX01000038.1"/>
</dbReference>
<protein>
    <submittedName>
        <fullName evidence="1">Uncharacterized protein</fullName>
    </submittedName>
</protein>
<keyword evidence="2" id="KW-1185">Reference proteome</keyword>
<dbReference type="Proteomes" id="UP000033740">
    <property type="component" value="Unassembled WGS sequence"/>
</dbReference>
<name>A0A0F0LF90_9MICO</name>
<organism evidence="1 2">
    <name type="scientific">Microbacterium azadirachtae</name>
    <dbReference type="NCBI Taxonomy" id="582680"/>
    <lineage>
        <taxon>Bacteria</taxon>
        <taxon>Bacillati</taxon>
        <taxon>Actinomycetota</taxon>
        <taxon>Actinomycetes</taxon>
        <taxon>Micrococcales</taxon>
        <taxon>Microbacteriaceae</taxon>
        <taxon>Microbacterium</taxon>
    </lineage>
</organism>
<dbReference type="AlphaFoldDB" id="A0A0F0LF90"/>
<sequence>MSPEWLYALACYRAGLADRRALVAPSWSWFTSATDAESAQLLQLIDLSGDKAARQMLLRKHWIA</sequence>
<gene>
    <name evidence="1" type="ORF">RS86_03073</name>
</gene>
<dbReference type="PATRIC" id="fig|582680.6.peg.3150"/>
<dbReference type="EMBL" id="JYIX01000038">
    <property type="protein sequence ID" value="KJL31793.1"/>
    <property type="molecule type" value="Genomic_DNA"/>
</dbReference>
<evidence type="ECO:0000313" key="2">
    <source>
        <dbReference type="Proteomes" id="UP000033740"/>
    </source>
</evidence>
<reference evidence="1 2" key="1">
    <citation type="submission" date="2015-02" db="EMBL/GenBank/DDBJ databases">
        <title>Draft genome sequences of ten Microbacterium spp. with emphasis on heavy metal contaminated environments.</title>
        <authorList>
            <person name="Corretto E."/>
        </authorList>
    </citation>
    <scope>NUCLEOTIDE SEQUENCE [LARGE SCALE GENOMIC DNA]</scope>
    <source>
        <strain evidence="1 2">ARN176</strain>
    </source>
</reference>
<comment type="caution">
    <text evidence="1">The sequence shown here is derived from an EMBL/GenBank/DDBJ whole genome shotgun (WGS) entry which is preliminary data.</text>
</comment>
<evidence type="ECO:0000313" key="1">
    <source>
        <dbReference type="EMBL" id="KJL31793.1"/>
    </source>
</evidence>